<organism evidence="1">
    <name type="scientific">freshwater metagenome</name>
    <dbReference type="NCBI Taxonomy" id="449393"/>
    <lineage>
        <taxon>unclassified sequences</taxon>
        <taxon>metagenomes</taxon>
        <taxon>ecological metagenomes</taxon>
    </lineage>
</organism>
<dbReference type="AlphaFoldDB" id="A0A6J7DMJ9"/>
<dbReference type="EMBL" id="CAFBLO010000062">
    <property type="protein sequence ID" value="CAB4870105.1"/>
    <property type="molecule type" value="Genomic_DNA"/>
</dbReference>
<proteinExistence type="predicted"/>
<name>A0A6J7DMJ9_9ZZZZ</name>
<reference evidence="1" key="1">
    <citation type="submission" date="2020-05" db="EMBL/GenBank/DDBJ databases">
        <authorList>
            <person name="Chiriac C."/>
            <person name="Salcher M."/>
            <person name="Ghai R."/>
            <person name="Kavagutti S V."/>
        </authorList>
    </citation>
    <scope>NUCLEOTIDE SEQUENCE</scope>
</reference>
<accession>A0A6J7DMJ9</accession>
<evidence type="ECO:0000313" key="1">
    <source>
        <dbReference type="EMBL" id="CAB4870105.1"/>
    </source>
</evidence>
<sequence>MDSRSARELRDANNGVFDVTRCNHHEVGELVNHNEQIRVFTQNTFAARGNLGRALGDGSVVVIDVLEPERVQVVVAHVHLFDDPLQRLGRLFRVRDDGRDEVRDSLVRRELDALGVDKNHANFGRRCLHEQRGDHRVDERRLAGTGCTRHEKVGHFGKVCDDELTLDVFSNADRHRVPRGDGRGRTQHIAEGDDIAVGVGDLDTNRGLAGDWGEERDLVRRDRVFDVARQGGNPFDLDALREFDLVARDGGSASETGDRRIDTELREDVGDRSNGLVVDGRRALGWCALDEDCVFG</sequence>
<protein>
    <submittedName>
        <fullName evidence="1">Unannotated protein</fullName>
    </submittedName>
</protein>
<gene>
    <name evidence="1" type="ORF">UFOPK3364_00703</name>
</gene>
<dbReference type="AntiFam" id="ANF00158">
    <property type="entry name" value="Shadow ORF (opposite ftsK2)"/>
</dbReference>